<proteinExistence type="predicted"/>
<dbReference type="PANTHER" id="PTHR43877">
    <property type="entry name" value="AMINOALKYLPHOSPHONATE N-ACETYLTRANSFERASE-RELATED-RELATED"/>
    <property type="match status" value="1"/>
</dbReference>
<dbReference type="Pfam" id="PF00583">
    <property type="entry name" value="Acetyltransf_1"/>
    <property type="match status" value="1"/>
</dbReference>
<dbReference type="InterPro" id="IPR050832">
    <property type="entry name" value="Bact_Acetyltransf"/>
</dbReference>
<dbReference type="Proteomes" id="UP000050509">
    <property type="component" value="Unassembled WGS sequence"/>
</dbReference>
<dbReference type="Gene3D" id="3.40.630.30">
    <property type="match status" value="1"/>
</dbReference>
<protein>
    <recommendedName>
        <fullName evidence="3">N-acetyltransferase domain-containing protein</fullName>
    </recommendedName>
</protein>
<gene>
    <name evidence="4" type="ORF">SE17_28800</name>
</gene>
<dbReference type="AlphaFoldDB" id="A0A0P9FC09"/>
<keyword evidence="5" id="KW-1185">Reference proteome</keyword>
<dbReference type="PROSITE" id="PS51186">
    <property type="entry name" value="GNAT"/>
    <property type="match status" value="1"/>
</dbReference>
<dbReference type="EMBL" id="LJCR01001570">
    <property type="protein sequence ID" value="KPV50120.1"/>
    <property type="molecule type" value="Genomic_DNA"/>
</dbReference>
<name>A0A0P9FC09_9CHLR</name>
<keyword evidence="1" id="KW-0808">Transferase</keyword>
<dbReference type="SUPFAM" id="SSF55729">
    <property type="entry name" value="Acyl-CoA N-acyltransferases (Nat)"/>
    <property type="match status" value="1"/>
</dbReference>
<dbReference type="InterPro" id="IPR000182">
    <property type="entry name" value="GNAT_dom"/>
</dbReference>
<comment type="caution">
    <text evidence="4">The sequence shown here is derived from an EMBL/GenBank/DDBJ whole genome shotgun (WGS) entry which is preliminary data.</text>
</comment>
<dbReference type="CDD" id="cd04301">
    <property type="entry name" value="NAT_SF"/>
    <property type="match status" value="1"/>
</dbReference>
<dbReference type="PANTHER" id="PTHR43877:SF2">
    <property type="entry name" value="AMINOALKYLPHOSPHONATE N-ACETYLTRANSFERASE-RELATED"/>
    <property type="match status" value="1"/>
</dbReference>
<evidence type="ECO:0000256" key="2">
    <source>
        <dbReference type="ARBA" id="ARBA00023315"/>
    </source>
</evidence>
<dbReference type="InterPro" id="IPR016181">
    <property type="entry name" value="Acyl_CoA_acyltransferase"/>
</dbReference>
<evidence type="ECO:0000313" key="5">
    <source>
        <dbReference type="Proteomes" id="UP000050509"/>
    </source>
</evidence>
<keyword evidence="2" id="KW-0012">Acyltransferase</keyword>
<sequence>MTDNQLTLRLCEPDDTPLIVPMIQAQVAASGREAPDPDALAEIVHALLISQFSDFLLAQRGDRSVGVLQINYRLSTWELAAYAVIEDFYLTPEARGQGVGTRMLDYACARAEGRGAAFIQAAVRSGDRAAKRLYEAFSFSASANDLWRSTLPLGCAVDFDAPGIEIPSEENSNER</sequence>
<reference evidence="4 5" key="1">
    <citation type="submission" date="2015-09" db="EMBL/GenBank/DDBJ databases">
        <title>Draft genome sequence of Kouleothrix aurantiaca JCM 19913.</title>
        <authorList>
            <person name="Hemp J."/>
        </authorList>
    </citation>
    <scope>NUCLEOTIDE SEQUENCE [LARGE SCALE GENOMIC DNA]</scope>
    <source>
        <strain evidence="4 5">COM-B</strain>
    </source>
</reference>
<evidence type="ECO:0000256" key="1">
    <source>
        <dbReference type="ARBA" id="ARBA00022679"/>
    </source>
</evidence>
<feature type="domain" description="N-acetyltransferase" evidence="3">
    <location>
        <begin position="6"/>
        <end position="158"/>
    </location>
</feature>
<organism evidence="4 5">
    <name type="scientific">Kouleothrix aurantiaca</name>
    <dbReference type="NCBI Taxonomy" id="186479"/>
    <lineage>
        <taxon>Bacteria</taxon>
        <taxon>Bacillati</taxon>
        <taxon>Chloroflexota</taxon>
        <taxon>Chloroflexia</taxon>
        <taxon>Chloroflexales</taxon>
        <taxon>Roseiflexineae</taxon>
        <taxon>Roseiflexaceae</taxon>
        <taxon>Kouleothrix</taxon>
    </lineage>
</organism>
<evidence type="ECO:0000313" key="4">
    <source>
        <dbReference type="EMBL" id="KPV50120.1"/>
    </source>
</evidence>
<evidence type="ECO:0000259" key="3">
    <source>
        <dbReference type="PROSITE" id="PS51186"/>
    </source>
</evidence>
<accession>A0A0P9FC09</accession>
<dbReference type="GO" id="GO:0016747">
    <property type="term" value="F:acyltransferase activity, transferring groups other than amino-acyl groups"/>
    <property type="evidence" value="ECO:0007669"/>
    <property type="project" value="InterPro"/>
</dbReference>